<accession>A0ABD3CCZ2</accession>
<dbReference type="SUPFAM" id="SSF56112">
    <property type="entry name" value="Protein kinase-like (PK-like)"/>
    <property type="match status" value="1"/>
</dbReference>
<gene>
    <name evidence="1" type="ORF">CASFOL_028767</name>
</gene>
<dbReference type="AlphaFoldDB" id="A0ABD3CCZ2"/>
<proteinExistence type="predicted"/>
<sequence>MNHSNVVKLKEVIRENDVLFFVFEYMECNLYQLMKDRRKPLFRSGSEKLVLPSFSRSYIYTPAWVFPS</sequence>
<name>A0ABD3CCZ2_9LAMI</name>
<reference evidence="2" key="1">
    <citation type="journal article" date="2024" name="IScience">
        <title>Strigolactones Initiate the Formation of Haustorium-like Structures in Castilleja.</title>
        <authorList>
            <person name="Buerger M."/>
            <person name="Peterson D."/>
            <person name="Chory J."/>
        </authorList>
    </citation>
    <scope>NUCLEOTIDE SEQUENCE [LARGE SCALE GENOMIC DNA]</scope>
</reference>
<dbReference type="Gene3D" id="1.10.510.10">
    <property type="entry name" value="Transferase(Phosphotransferase) domain 1"/>
    <property type="match status" value="1"/>
</dbReference>
<dbReference type="InterPro" id="IPR011009">
    <property type="entry name" value="Kinase-like_dom_sf"/>
</dbReference>
<keyword evidence="2" id="KW-1185">Reference proteome</keyword>
<evidence type="ECO:0000313" key="2">
    <source>
        <dbReference type="Proteomes" id="UP001632038"/>
    </source>
</evidence>
<comment type="caution">
    <text evidence="1">The sequence shown here is derived from an EMBL/GenBank/DDBJ whole genome shotgun (WGS) entry which is preliminary data.</text>
</comment>
<evidence type="ECO:0008006" key="3">
    <source>
        <dbReference type="Google" id="ProtNLM"/>
    </source>
</evidence>
<dbReference type="Proteomes" id="UP001632038">
    <property type="component" value="Unassembled WGS sequence"/>
</dbReference>
<protein>
    <recommendedName>
        <fullName evidence="3">Protein kinase domain-containing protein</fullName>
    </recommendedName>
</protein>
<organism evidence="1 2">
    <name type="scientific">Castilleja foliolosa</name>
    <dbReference type="NCBI Taxonomy" id="1961234"/>
    <lineage>
        <taxon>Eukaryota</taxon>
        <taxon>Viridiplantae</taxon>
        <taxon>Streptophyta</taxon>
        <taxon>Embryophyta</taxon>
        <taxon>Tracheophyta</taxon>
        <taxon>Spermatophyta</taxon>
        <taxon>Magnoliopsida</taxon>
        <taxon>eudicotyledons</taxon>
        <taxon>Gunneridae</taxon>
        <taxon>Pentapetalae</taxon>
        <taxon>asterids</taxon>
        <taxon>lamiids</taxon>
        <taxon>Lamiales</taxon>
        <taxon>Orobanchaceae</taxon>
        <taxon>Pedicularideae</taxon>
        <taxon>Castillejinae</taxon>
        <taxon>Castilleja</taxon>
    </lineage>
</organism>
<dbReference type="EMBL" id="JAVIJP010000039">
    <property type="protein sequence ID" value="KAL3627404.1"/>
    <property type="molecule type" value="Genomic_DNA"/>
</dbReference>
<evidence type="ECO:0000313" key="1">
    <source>
        <dbReference type="EMBL" id="KAL3627404.1"/>
    </source>
</evidence>